<name>A0ABY8X8Z7_9BACL</name>
<keyword evidence="3" id="KW-1185">Reference proteome</keyword>
<reference evidence="2 3" key="1">
    <citation type="submission" date="2023-06" db="EMBL/GenBank/DDBJ databases">
        <title>Paenibacillus polygonum sp. nov., an endophytic bacterium, isolated from Polygonum lapathifolium L. in Nanji Wetland National Nature Reserve, South of Poyang Lake, Jiangxi Province, China.</title>
        <authorList>
            <person name="Yu Z."/>
        </authorList>
    </citation>
    <scope>NUCLEOTIDE SEQUENCE [LARGE SCALE GENOMIC DNA]</scope>
    <source>
        <strain evidence="2 3">C31</strain>
    </source>
</reference>
<dbReference type="InterPro" id="IPR005303">
    <property type="entry name" value="MOCOS_middle"/>
</dbReference>
<dbReference type="InterPro" id="IPR011037">
    <property type="entry name" value="Pyrv_Knase-like_insert_dom_sf"/>
</dbReference>
<accession>A0ABY8X8Z7</accession>
<gene>
    <name evidence="2" type="ORF">QPK24_09940</name>
</gene>
<protein>
    <submittedName>
        <fullName evidence="2">MOSC domain-containing protein</fullName>
    </submittedName>
</protein>
<dbReference type="SUPFAM" id="SSF50800">
    <property type="entry name" value="PK beta-barrel domain-like"/>
    <property type="match status" value="1"/>
</dbReference>
<dbReference type="EMBL" id="CP127162">
    <property type="protein sequence ID" value="WIV20956.1"/>
    <property type="molecule type" value="Genomic_DNA"/>
</dbReference>
<dbReference type="Pfam" id="PF03473">
    <property type="entry name" value="MOSC"/>
    <property type="match status" value="1"/>
</dbReference>
<evidence type="ECO:0000313" key="2">
    <source>
        <dbReference type="EMBL" id="WIV20956.1"/>
    </source>
</evidence>
<dbReference type="InterPro" id="IPR052716">
    <property type="entry name" value="MOSC_domain"/>
</dbReference>
<dbReference type="InterPro" id="IPR005302">
    <property type="entry name" value="MoCF_Sase_C"/>
</dbReference>
<dbReference type="Pfam" id="PF03476">
    <property type="entry name" value="MOSC_N"/>
    <property type="match status" value="1"/>
</dbReference>
<dbReference type="PANTHER" id="PTHR36930:SF1">
    <property type="entry name" value="MOSC DOMAIN-CONTAINING PROTEIN"/>
    <property type="match status" value="1"/>
</dbReference>
<dbReference type="Gene3D" id="2.40.33.20">
    <property type="entry name" value="PK beta-barrel domain-like"/>
    <property type="match status" value="1"/>
</dbReference>
<proteinExistence type="predicted"/>
<organism evidence="2 3">
    <name type="scientific">Paenibacillus polygoni</name>
    <dbReference type="NCBI Taxonomy" id="3050112"/>
    <lineage>
        <taxon>Bacteria</taxon>
        <taxon>Bacillati</taxon>
        <taxon>Bacillota</taxon>
        <taxon>Bacilli</taxon>
        <taxon>Bacillales</taxon>
        <taxon>Paenibacillaceae</taxon>
        <taxon>Paenibacillus</taxon>
    </lineage>
</organism>
<dbReference type="RefSeq" id="WP_285748291.1">
    <property type="nucleotide sequence ID" value="NZ_CP127162.1"/>
</dbReference>
<evidence type="ECO:0000259" key="1">
    <source>
        <dbReference type="PROSITE" id="PS51340"/>
    </source>
</evidence>
<feature type="domain" description="MOSC" evidence="1">
    <location>
        <begin position="67"/>
        <end position="241"/>
    </location>
</feature>
<dbReference type="PROSITE" id="PS51340">
    <property type="entry name" value="MOSC"/>
    <property type="match status" value="1"/>
</dbReference>
<evidence type="ECO:0000313" key="3">
    <source>
        <dbReference type="Proteomes" id="UP001236415"/>
    </source>
</evidence>
<dbReference type="PANTHER" id="PTHR36930">
    <property type="entry name" value="METAL-SULFUR CLUSTER BIOSYNTHESIS PROTEINS YUAD-RELATED"/>
    <property type="match status" value="1"/>
</dbReference>
<dbReference type="Proteomes" id="UP001236415">
    <property type="component" value="Chromosome"/>
</dbReference>
<sequence>MYVGRIKEIVRHPIKSFQGERIPRTQVMEYGLYGDRSHAFVHKSNQNQYVTITQLPQMASFQAHFTDQEDQEHYPRVKVVTPQGQKYYFGDEELTRTLEELYKKEIMPIQFQPAHVPLGAIEEEPIQLVTDASITELEKRWANNKVDSRRFRPNFVLSLAHQVPFIEEQWFGKRMQIGENVILLIKRPCKRCSIINVDPESAKRDPSLLKKVVTERKNQFGIYASVLQTGIVTEGDEVILLDY</sequence>